<dbReference type="Gene3D" id="1.10.20.10">
    <property type="entry name" value="Histone, subunit A"/>
    <property type="match status" value="1"/>
</dbReference>
<evidence type="ECO:0000313" key="9">
    <source>
        <dbReference type="EMBL" id="AAF79486.1"/>
    </source>
</evidence>
<dbReference type="SUPFAM" id="SSF47113">
    <property type="entry name" value="Histone-fold"/>
    <property type="match status" value="1"/>
</dbReference>
<keyword evidence="7" id="KW-1133">Transmembrane helix</keyword>
<keyword evidence="5" id="KW-0539">Nucleus</keyword>
<dbReference type="ExpressionAtlas" id="Q9LNR1">
    <property type="expression patterns" value="baseline and differential"/>
</dbReference>
<dbReference type="GO" id="GO:0000124">
    <property type="term" value="C:SAGA complex"/>
    <property type="evidence" value="ECO:0007669"/>
    <property type="project" value="InterPro"/>
</dbReference>
<dbReference type="FunFam" id="1.10.20.10:FF:000011">
    <property type="entry name" value="Transcription initiation factor TFIID subunit 12"/>
    <property type="match status" value="1"/>
</dbReference>
<keyword evidence="3" id="KW-0805">Transcription regulation</keyword>
<keyword evidence="7" id="KW-0472">Membrane</keyword>
<feature type="compositionally biased region" description="Low complexity" evidence="6">
    <location>
        <begin position="503"/>
        <end position="518"/>
    </location>
</feature>
<dbReference type="CDD" id="cd07981">
    <property type="entry name" value="HFD_TAF12"/>
    <property type="match status" value="1"/>
</dbReference>
<proteinExistence type="inferred from homology"/>
<reference evidence="9" key="2">
    <citation type="submission" date="2000-04" db="EMBL/GenBank/DDBJ databases">
        <title>Genomic sequence for Arabidopsis thaliana BAC F1L3 from chromosome I.</title>
        <authorList>
            <person name="Khan S."/>
            <person name="Brooks S."/>
            <person name="Buehler E."/>
            <person name="Chao Q."/>
            <person name="Johnson-Hopson C."/>
            <person name="Kim C."/>
            <person name="Shinn P."/>
            <person name="Altafi H."/>
            <person name="Bei Q."/>
            <person name="Chin C."/>
            <person name="Chiou J."/>
            <person name="Choi E."/>
            <person name="Conn L."/>
            <person name="Conway A."/>
            <person name="Gonzales A."/>
            <person name="Hansen N."/>
            <person name="Howng B."/>
            <person name="Koo T."/>
            <person name="Lam B."/>
            <person name="Lee J."/>
            <person name="Lenz C."/>
            <person name="Li J."/>
            <person name="Liu A."/>
            <person name="Liu K."/>
            <person name="Liu S."/>
            <person name="Mukharsky N."/>
            <person name="Nguyen M."/>
            <person name="Palm C."/>
            <person name="Pham P."/>
            <person name="Sakano H."/>
            <person name="Schwartz J."/>
            <person name="Southwick A."/>
            <person name="Thaveri A."/>
            <person name="Toriumi M."/>
            <person name="Vaysberg M."/>
            <person name="Yu G."/>
            <person name="Federspiel N.A."/>
            <person name="Theologis A."/>
            <person name="Ecker J.R."/>
        </authorList>
    </citation>
    <scope>NUCLEOTIDE SEQUENCE</scope>
</reference>
<dbReference type="GO" id="GO:0046982">
    <property type="term" value="F:protein heterodimerization activity"/>
    <property type="evidence" value="ECO:0007669"/>
    <property type="project" value="InterPro"/>
</dbReference>
<feature type="domain" description="Transcription initiation factor TFIID subunit 12" evidence="8">
    <location>
        <begin position="526"/>
        <end position="593"/>
    </location>
</feature>
<feature type="region of interest" description="Disordered" evidence="6">
    <location>
        <begin position="70"/>
        <end position="160"/>
    </location>
</feature>
<dbReference type="Pfam" id="PF03847">
    <property type="entry name" value="TFIID_20kDa"/>
    <property type="match status" value="1"/>
</dbReference>
<evidence type="ECO:0000256" key="3">
    <source>
        <dbReference type="ARBA" id="ARBA00023015"/>
    </source>
</evidence>
<dbReference type="PANTHER" id="PTHR12264:SF26">
    <property type="entry name" value="TRANSCRIPTION INITIATION FACTOR TFIID SUBUNIT 12B"/>
    <property type="match status" value="1"/>
</dbReference>
<comment type="similarity">
    <text evidence="2">Belongs to the TAF12 family.</text>
</comment>
<protein>
    <submittedName>
        <fullName evidence="9">F1L3.13</fullName>
    </submittedName>
</protein>
<evidence type="ECO:0000259" key="8">
    <source>
        <dbReference type="Pfam" id="PF03847"/>
    </source>
</evidence>
<sequence length="734" mass="80898">MAEPIPSSSLSPKSLQSPNPMEPSPASSTPLPSSSSQQQQLMTAPISNSVNSAASPAMTVTTTEGIVIQNNSQPNISSPNPTSSNPPIGAQIPSPSPLSHPSSSLDQQTQTQQLVQQTQQLPQQQQQIMQQISSSPIPQLSPQQQQILQQQHMTSQQIPMSSYQIAQSLQRSPSLSRLSQIQQQQQQQHQGQYGNVLRQQAGLYGTMNFGGSGSVQQSQQNQQMVNPNMSRAGLVGQSGHLPMLNGAAGAAQMNIQPQLLAASKSGMVQGSQFHPGSSGQQLQGMQAMGMMGSLNLTSQMRGNPALYAQQRINPGQMRQQLSQQNALTSPQVQNLQRTSSLAFMNPQLSGLAQNGQAGMMQNSLSQQQWLKQMSGITSPNSFRLQPSQRQALLLQQQQQQQQQLSSPQLHQSSMSLNQQQISQIIQQQQQQSQLGQSQMNQSHSQQQLQQMQQQLQQQPQQQMQQQQQQQQQMQINQQQPSPRMLSHAGQKSVSLTGSQPEATQSGTTTPGGSSSQGTEATNQLLGKRKIQDLVSQVDVHAKLDPDVEDLLLEVADDFIDSVTSFACSLAKHRKSSVLEPKDILLHLEKNLHLTIPGFSSEDKRQTKTVSACITRILKTRDECKQFQGNYETSDGEPKWSESSLKTLPKFRTIGFADIRLQEFTHLWRVEGTSSETVCIIYKIHESYRQSNNTVIFFVVVGLSNYFVFFFSGFLFFPFVILVVLSILSLKVLAL</sequence>
<organism evidence="9">
    <name type="scientific">Arabidopsis thaliana</name>
    <name type="common">Mouse-ear cress</name>
    <dbReference type="NCBI Taxonomy" id="3702"/>
    <lineage>
        <taxon>Eukaryota</taxon>
        <taxon>Viridiplantae</taxon>
        <taxon>Streptophyta</taxon>
        <taxon>Embryophyta</taxon>
        <taxon>Tracheophyta</taxon>
        <taxon>Spermatophyta</taxon>
        <taxon>Magnoliopsida</taxon>
        <taxon>eudicotyledons</taxon>
        <taxon>Gunneridae</taxon>
        <taxon>Pentapetalae</taxon>
        <taxon>rosids</taxon>
        <taxon>malvids</taxon>
        <taxon>Brassicales</taxon>
        <taxon>Brassicaceae</taxon>
        <taxon>Camelineae</taxon>
        <taxon>Arabidopsis</taxon>
    </lineage>
</organism>
<name>Q9LNR1_ARATH</name>
<dbReference type="GO" id="GO:0006352">
    <property type="term" value="P:DNA-templated transcription initiation"/>
    <property type="evidence" value="ECO:0007669"/>
    <property type="project" value="InterPro"/>
</dbReference>
<evidence type="ECO:0000256" key="5">
    <source>
        <dbReference type="ARBA" id="ARBA00023242"/>
    </source>
</evidence>
<feature type="compositionally biased region" description="Low complexity" evidence="6">
    <location>
        <begin position="1"/>
        <end position="40"/>
    </location>
</feature>
<feature type="compositionally biased region" description="Low complexity" evidence="6">
    <location>
        <begin position="70"/>
        <end position="88"/>
    </location>
</feature>
<evidence type="ECO:0000256" key="1">
    <source>
        <dbReference type="ARBA" id="ARBA00004123"/>
    </source>
</evidence>
<feature type="compositionally biased region" description="Polar residues" evidence="6">
    <location>
        <begin position="489"/>
        <end position="502"/>
    </location>
</feature>
<reference evidence="9" key="3">
    <citation type="submission" date="2000-06" db="EMBL/GenBank/DDBJ databases">
        <authorList>
            <person name="Cheuk R."/>
            <person name="Shinn P."/>
            <person name="Brooks S."/>
            <person name="Buehler E."/>
            <person name="Chao Q."/>
            <person name="Johnson-Hopson C."/>
            <person name="Khan S."/>
            <person name="Kim C."/>
            <person name="Altafi H."/>
            <person name="Bei B."/>
            <person name="Chin C."/>
            <person name="Chiou J."/>
            <person name="Choi E."/>
            <person name="Conn L."/>
            <person name="Conway A."/>
            <person name="Gonzalez A."/>
            <person name="Hansen N."/>
            <person name="Howing B."/>
            <person name="Koo T."/>
            <person name="Lam B."/>
            <person name="Lee J."/>
            <person name="Lenz C."/>
            <person name="Li J."/>
            <person name="Liu A."/>
            <person name="Liu J."/>
            <person name="Liu S."/>
            <person name="Mukharsky N."/>
            <person name="Nguyen M."/>
            <person name="Palm C."/>
            <person name="Pham P."/>
            <person name="Sakano H."/>
            <person name="Schwartz J."/>
            <person name="Southwick A."/>
            <person name="Thaveri A."/>
            <person name="Toriumi M."/>
            <person name="Vaysberg M."/>
            <person name="Yu G."/>
            <person name="Davis R."/>
            <person name="Federspiel N."/>
            <person name="Theologis A."/>
            <person name="Ecker J."/>
        </authorList>
    </citation>
    <scope>NUCLEOTIDE SEQUENCE</scope>
</reference>
<feature type="region of interest" description="Disordered" evidence="6">
    <location>
        <begin position="433"/>
        <end position="452"/>
    </location>
</feature>
<feature type="compositionally biased region" description="Polar residues" evidence="6">
    <location>
        <begin position="41"/>
        <end position="57"/>
    </location>
</feature>
<feature type="compositionally biased region" description="Low complexity" evidence="6">
    <location>
        <begin position="464"/>
        <end position="481"/>
    </location>
</feature>
<evidence type="ECO:0000256" key="4">
    <source>
        <dbReference type="ARBA" id="ARBA00023163"/>
    </source>
</evidence>
<keyword evidence="4" id="KW-0804">Transcription</keyword>
<dbReference type="InterPro" id="IPR037794">
    <property type="entry name" value="TAF12"/>
</dbReference>
<reference key="1">
    <citation type="journal article" date="2000" name="Nature">
        <title>Sequence and analysis of chromosome 1 of the plant Arabidopsis thaliana.</title>
        <authorList>
            <person name="Theologis A."/>
            <person name="Ecker J.R."/>
            <person name="Palm C.J."/>
            <person name="Federspiel N.A."/>
            <person name="Kaul S."/>
            <person name="White O."/>
            <person name="Alonso J."/>
            <person name="Altafi H."/>
            <person name="Araujo R."/>
            <person name="Bowman C.L."/>
            <person name="Brooks S.Y."/>
            <person name="Buehler E."/>
            <person name="Chan A."/>
            <person name="Chao Q."/>
            <person name="Chen H."/>
            <person name="Cheuk R.F."/>
            <person name="Chin C.W."/>
            <person name="Chung M.K."/>
            <person name="Conn L."/>
            <person name="Conway A.B."/>
            <person name="Conway A.R."/>
            <person name="Creasy T.H."/>
            <person name="Dewar K."/>
            <person name="Dunn P."/>
            <person name="Etgu P."/>
            <person name="Feldblyum T.V."/>
            <person name="Feng J."/>
            <person name="Fong B."/>
            <person name="Fujii C.Y."/>
            <person name="Gill J.E."/>
            <person name="Goldsmith A.D."/>
            <person name="Haas B."/>
            <person name="Hansen N.F."/>
            <person name="Hughes B."/>
            <person name="Huizar L."/>
            <person name="Hunter J.L."/>
            <person name="Jenkins J."/>
            <person name="Johnson-Hopson C."/>
            <person name="Khan S."/>
            <person name="Khaykin E."/>
            <person name="Kim C.J."/>
            <person name="Koo H.L."/>
            <person name="Kremenetskaia I."/>
            <person name="Kurtz D.B."/>
            <person name="Kwan A."/>
            <person name="Lam B."/>
            <person name="Langin-Hooper S."/>
            <person name="Lee A."/>
            <person name="Lee J.M."/>
            <person name="Lenz C.A."/>
            <person name="Li J.H."/>
            <person name="Li Y."/>
            <person name="Lin X."/>
            <person name="Liu S.X."/>
            <person name="Liu Z.A."/>
            <person name="Luros J.S."/>
            <person name="Maiti R."/>
            <person name="Marziali A."/>
            <person name="Militscher J."/>
            <person name="Miranda M."/>
            <person name="Nguyen M."/>
            <person name="Nierman W.C."/>
            <person name="Osborne B.I."/>
            <person name="Pai G."/>
            <person name="Peterson J."/>
            <person name="Pham P.K."/>
            <person name="Rizzo M."/>
            <person name="Rooney T."/>
            <person name="Rowley D."/>
            <person name="Sakano H."/>
            <person name="Salzberg S.L."/>
            <person name="Schwartz J.R."/>
            <person name="Shinn P."/>
            <person name="Southwick A.M."/>
            <person name="Sun H."/>
            <person name="Tallon L.J."/>
            <person name="Tambunga G."/>
            <person name="Toriumi M.J."/>
            <person name="Town C.D."/>
            <person name="Utterback T."/>
            <person name="Van Aken S."/>
            <person name="Vaysberg M."/>
            <person name="Vysotskaia V.S."/>
            <person name="Walker M."/>
            <person name="Wu D."/>
            <person name="Yu G."/>
            <person name="Fraser C.M."/>
            <person name="Venter J.C."/>
            <person name="Davis R.W."/>
        </authorList>
    </citation>
    <scope>NUCLEOTIDE SEQUENCE [LARGE SCALE GENOMIC DNA]</scope>
    <source>
        <strain>cv. Columbia</strain>
    </source>
</reference>
<feature type="region of interest" description="Disordered" evidence="6">
    <location>
        <begin position="1"/>
        <end position="57"/>
    </location>
</feature>
<keyword evidence="7" id="KW-0812">Transmembrane</keyword>
<dbReference type="GO" id="GO:0005669">
    <property type="term" value="C:transcription factor TFIID complex"/>
    <property type="evidence" value="ECO:0007669"/>
    <property type="project" value="InterPro"/>
</dbReference>
<dbReference type="InterPro" id="IPR009072">
    <property type="entry name" value="Histone-fold"/>
</dbReference>
<evidence type="ECO:0000256" key="2">
    <source>
        <dbReference type="ARBA" id="ARBA00007530"/>
    </source>
</evidence>
<dbReference type="EMBL" id="AC022492">
    <property type="protein sequence ID" value="AAF79486.1"/>
    <property type="molecule type" value="Genomic_DNA"/>
</dbReference>
<feature type="compositionally biased region" description="Low complexity" evidence="6">
    <location>
        <begin position="97"/>
        <end position="158"/>
    </location>
</feature>
<accession>Q9LNR1</accession>
<dbReference type="PANTHER" id="PTHR12264">
    <property type="entry name" value="TRANSCRIPTION INITIATION FACTOR TFIID SUBUNIT 12"/>
    <property type="match status" value="1"/>
</dbReference>
<feature type="region of interest" description="Disordered" evidence="6">
    <location>
        <begin position="464"/>
        <end position="519"/>
    </location>
</feature>
<evidence type="ECO:0000256" key="6">
    <source>
        <dbReference type="SAM" id="MobiDB-lite"/>
    </source>
</evidence>
<evidence type="ECO:0000256" key="7">
    <source>
        <dbReference type="SAM" id="Phobius"/>
    </source>
</evidence>
<dbReference type="InterPro" id="IPR003228">
    <property type="entry name" value="TFIID_TAF12_dom"/>
</dbReference>
<feature type="transmembrane region" description="Helical" evidence="7">
    <location>
        <begin position="694"/>
        <end position="727"/>
    </location>
</feature>
<comment type="subcellular location">
    <subcellularLocation>
        <location evidence="1">Nucleus</location>
    </subcellularLocation>
</comment>
<dbReference type="AlphaFoldDB" id="Q9LNR1"/>